<evidence type="ECO:0000256" key="5">
    <source>
        <dbReference type="ARBA" id="ARBA00022859"/>
    </source>
</evidence>
<reference evidence="12" key="1">
    <citation type="submission" date="2013-09" db="EMBL/GenBank/DDBJ databases">
        <title>The Genome Sequence of Anopheles maculatus species B.</title>
        <authorList>
            <consortium name="The Broad Institute Genomics Platform"/>
            <person name="Neafsey D.E."/>
            <person name="Besansky N."/>
            <person name="Howell P."/>
            <person name="Walton C."/>
            <person name="Young S.K."/>
            <person name="Zeng Q."/>
            <person name="Gargeya S."/>
            <person name="Fitzgerald M."/>
            <person name="Haas B."/>
            <person name="Abouelleil A."/>
            <person name="Allen A.W."/>
            <person name="Alvarado L."/>
            <person name="Arachchi H.M."/>
            <person name="Berlin A.M."/>
            <person name="Chapman S.B."/>
            <person name="Gainer-Dewar J."/>
            <person name="Goldberg J."/>
            <person name="Griggs A."/>
            <person name="Gujja S."/>
            <person name="Hansen M."/>
            <person name="Howarth C."/>
            <person name="Imamovic A."/>
            <person name="Ireland A."/>
            <person name="Larimer J."/>
            <person name="McCowan C."/>
            <person name="Murphy C."/>
            <person name="Pearson M."/>
            <person name="Poon T.W."/>
            <person name="Priest M."/>
            <person name="Roberts A."/>
            <person name="Saif S."/>
            <person name="Shea T."/>
            <person name="Sisk P."/>
            <person name="Sykes S."/>
            <person name="Wortman J."/>
            <person name="Nusbaum C."/>
            <person name="Birren B."/>
        </authorList>
    </citation>
    <scope>NUCLEOTIDE SEQUENCE [LARGE SCALE GENOMIC DNA]</scope>
    <source>
        <strain evidence="12">maculatus3</strain>
    </source>
</reference>
<accession>A0A182SP83</accession>
<dbReference type="InterPro" id="IPR043504">
    <property type="entry name" value="Peptidase_S1_PA_chymotrypsin"/>
</dbReference>
<feature type="chain" id="PRO_5008135980" description="Peptidase S1 domain-containing protein" evidence="9">
    <location>
        <begin position="20"/>
        <end position="558"/>
    </location>
</feature>
<feature type="domain" description="Peptidase S1" evidence="10">
    <location>
        <begin position="60"/>
        <end position="293"/>
    </location>
</feature>
<reference evidence="11" key="2">
    <citation type="submission" date="2020-05" db="UniProtKB">
        <authorList>
            <consortium name="EnsemblMetazoa"/>
        </authorList>
    </citation>
    <scope>IDENTIFICATION</scope>
    <source>
        <strain evidence="11">maculatus3</strain>
    </source>
</reference>
<evidence type="ECO:0000313" key="11">
    <source>
        <dbReference type="EnsemblMetazoa" id="AMAM010689-PA"/>
    </source>
</evidence>
<organism evidence="11 12">
    <name type="scientific">Anopheles maculatus</name>
    <dbReference type="NCBI Taxonomy" id="74869"/>
    <lineage>
        <taxon>Eukaryota</taxon>
        <taxon>Metazoa</taxon>
        <taxon>Ecdysozoa</taxon>
        <taxon>Arthropoda</taxon>
        <taxon>Hexapoda</taxon>
        <taxon>Insecta</taxon>
        <taxon>Pterygota</taxon>
        <taxon>Neoptera</taxon>
        <taxon>Endopterygota</taxon>
        <taxon>Diptera</taxon>
        <taxon>Nematocera</taxon>
        <taxon>Culicoidea</taxon>
        <taxon>Culicidae</taxon>
        <taxon>Anophelinae</taxon>
        <taxon>Anopheles</taxon>
        <taxon>Anopheles maculatus group</taxon>
    </lineage>
</organism>
<evidence type="ECO:0000256" key="8">
    <source>
        <dbReference type="ARBA" id="ARBA00024195"/>
    </source>
</evidence>
<keyword evidence="7" id="KW-0325">Glycoprotein</keyword>
<protein>
    <recommendedName>
        <fullName evidence="10">Peptidase S1 domain-containing protein</fullName>
    </recommendedName>
</protein>
<evidence type="ECO:0000256" key="4">
    <source>
        <dbReference type="ARBA" id="ARBA00022729"/>
    </source>
</evidence>
<dbReference type="Proteomes" id="UP000075901">
    <property type="component" value="Unassembled WGS sequence"/>
</dbReference>
<keyword evidence="6" id="KW-1015">Disulfide bond</keyword>
<evidence type="ECO:0000256" key="7">
    <source>
        <dbReference type="ARBA" id="ARBA00023180"/>
    </source>
</evidence>
<dbReference type="EnsemblMetazoa" id="AMAM010689-RA">
    <property type="protein sequence ID" value="AMAM010689-PA"/>
    <property type="gene ID" value="AMAM010689"/>
</dbReference>
<evidence type="ECO:0000256" key="2">
    <source>
        <dbReference type="ARBA" id="ARBA00022525"/>
    </source>
</evidence>
<name>A0A182SP83_9DIPT</name>
<dbReference type="GO" id="GO:0004252">
    <property type="term" value="F:serine-type endopeptidase activity"/>
    <property type="evidence" value="ECO:0007669"/>
    <property type="project" value="InterPro"/>
</dbReference>
<dbReference type="CDD" id="cd00190">
    <property type="entry name" value="Tryp_SPc"/>
    <property type="match status" value="1"/>
</dbReference>
<evidence type="ECO:0000256" key="6">
    <source>
        <dbReference type="ARBA" id="ARBA00023157"/>
    </source>
</evidence>
<feature type="signal peptide" evidence="9">
    <location>
        <begin position="1"/>
        <end position="19"/>
    </location>
</feature>
<dbReference type="FunFam" id="2.40.10.10:FF:000068">
    <property type="entry name" value="transmembrane protease serine 2"/>
    <property type="match status" value="1"/>
</dbReference>
<comment type="similarity">
    <text evidence="8">Belongs to the peptidase S1 family. CLIP subfamily.</text>
</comment>
<evidence type="ECO:0000313" key="12">
    <source>
        <dbReference type="Proteomes" id="UP000075901"/>
    </source>
</evidence>
<sequence length="558" mass="60715">MKALLLLTVIAVALSAVHSIAVDPKKIDWTLVRTLHQTDAVRAKQGLPPLTNDEVRSARIADGEIATPTQFPWAAGVLISGSSSHSFCSGVLISRRHVLTAAVCISGSNTLTVLLGASDMTRVEEFIAVTNILSHPNYSSFFNRDDIAILTLAREAPISDTIRPVDLPRLSQVGNDFNSWAATTAGWGNSGRRENEPIPIQNLQFANDAITSNLRCTLSHTFIRSTHICTQTNNGGACNGDEGGPVTVTESGRTFLVGIHSFHFSGLFGCDRGRPSVHTRITEYLDWIQQNSDAILYDRLTMRLLSACAVFVLTIVATSQAAQITRLEDINWAEVRPVQESPWFKANRAASFVDRFLANFEPVQPLPSPVRSNRINNGVIVGPTDIPYIVGVLVSVEHGTYFCGGVLVSATHVLTSATCVEGQSSITVLLGASDITRAQDFILVSHVRMHPDFSSFFQANDLAILTLSREPRFNEQIQIARLPRRAQVGESFANVWTTISGWGETASNTGEALPMQQLRSVRSQVISNFSCTISFPLYLRSSNVCTSSDGGAPCVVRY</sequence>
<dbReference type="GO" id="GO:0006508">
    <property type="term" value="P:proteolysis"/>
    <property type="evidence" value="ECO:0007669"/>
    <property type="project" value="InterPro"/>
</dbReference>
<keyword evidence="3" id="KW-0399">Innate immunity</keyword>
<dbReference type="PROSITE" id="PS50240">
    <property type="entry name" value="TRYPSIN_DOM"/>
    <property type="match status" value="2"/>
</dbReference>
<keyword evidence="5" id="KW-0391">Immunity</keyword>
<dbReference type="InterPro" id="IPR009003">
    <property type="entry name" value="Peptidase_S1_PA"/>
</dbReference>
<dbReference type="Pfam" id="PF00089">
    <property type="entry name" value="Trypsin"/>
    <property type="match status" value="2"/>
</dbReference>
<dbReference type="SUPFAM" id="SSF50494">
    <property type="entry name" value="Trypsin-like serine proteases"/>
    <property type="match status" value="2"/>
</dbReference>
<keyword evidence="12" id="KW-1185">Reference proteome</keyword>
<dbReference type="VEuPathDB" id="VectorBase:AMAM010689"/>
<dbReference type="GO" id="GO:0045087">
    <property type="term" value="P:innate immune response"/>
    <property type="evidence" value="ECO:0007669"/>
    <property type="project" value="UniProtKB-KW"/>
</dbReference>
<keyword evidence="4 9" id="KW-0732">Signal</keyword>
<dbReference type="InterPro" id="IPR051487">
    <property type="entry name" value="Ser/Thr_Proteases_Immune/Dev"/>
</dbReference>
<evidence type="ECO:0000256" key="1">
    <source>
        <dbReference type="ARBA" id="ARBA00004613"/>
    </source>
</evidence>
<dbReference type="InterPro" id="IPR001254">
    <property type="entry name" value="Trypsin_dom"/>
</dbReference>
<dbReference type="SMART" id="SM00020">
    <property type="entry name" value="Tryp_SPc"/>
    <property type="match status" value="2"/>
</dbReference>
<evidence type="ECO:0000256" key="3">
    <source>
        <dbReference type="ARBA" id="ARBA00022588"/>
    </source>
</evidence>
<keyword evidence="2" id="KW-0964">Secreted</keyword>
<comment type="subcellular location">
    <subcellularLocation>
        <location evidence="1">Secreted</location>
    </subcellularLocation>
</comment>
<feature type="domain" description="Peptidase S1" evidence="10">
    <location>
        <begin position="375"/>
        <end position="554"/>
    </location>
</feature>
<dbReference type="PRINTS" id="PR00722">
    <property type="entry name" value="CHYMOTRYPSIN"/>
</dbReference>
<dbReference type="AlphaFoldDB" id="A0A182SP83"/>
<evidence type="ECO:0000256" key="9">
    <source>
        <dbReference type="SAM" id="SignalP"/>
    </source>
</evidence>
<proteinExistence type="inferred from homology"/>
<dbReference type="GO" id="GO:0005576">
    <property type="term" value="C:extracellular region"/>
    <property type="evidence" value="ECO:0007669"/>
    <property type="project" value="UniProtKB-SubCell"/>
</dbReference>
<dbReference type="InterPro" id="IPR001314">
    <property type="entry name" value="Peptidase_S1A"/>
</dbReference>
<dbReference type="Gene3D" id="2.40.10.10">
    <property type="entry name" value="Trypsin-like serine proteases"/>
    <property type="match status" value="2"/>
</dbReference>
<evidence type="ECO:0000259" key="10">
    <source>
        <dbReference type="PROSITE" id="PS50240"/>
    </source>
</evidence>
<dbReference type="PANTHER" id="PTHR24256">
    <property type="entry name" value="TRYPTASE-RELATED"/>
    <property type="match status" value="1"/>
</dbReference>